<proteinExistence type="predicted"/>
<dbReference type="EMBL" id="JXTB01000062">
    <property type="protein sequence ID" value="PON68520.1"/>
    <property type="molecule type" value="Genomic_DNA"/>
</dbReference>
<gene>
    <name evidence="2" type="ORF">PanWU01x14_094910</name>
</gene>
<evidence type="ECO:0000313" key="2">
    <source>
        <dbReference type="EMBL" id="PON68520.1"/>
    </source>
</evidence>
<feature type="region of interest" description="Disordered" evidence="1">
    <location>
        <begin position="82"/>
        <end position="106"/>
    </location>
</feature>
<evidence type="ECO:0000256" key="1">
    <source>
        <dbReference type="SAM" id="MobiDB-lite"/>
    </source>
</evidence>
<evidence type="ECO:0000313" key="3">
    <source>
        <dbReference type="Proteomes" id="UP000237105"/>
    </source>
</evidence>
<keyword evidence="3" id="KW-1185">Reference proteome</keyword>
<sequence length="106" mass="12212">MKQNKALPGIGTWNQPWSSFFGTKTKHTVNRASKKPTYHISALLYRERKIENTKQDQECCYVALYECFQPTGSVFVPIRNPSSIQTNASSSRERTNKLDVRKQRTS</sequence>
<organism evidence="2 3">
    <name type="scientific">Parasponia andersonii</name>
    <name type="common">Sponia andersonii</name>
    <dbReference type="NCBI Taxonomy" id="3476"/>
    <lineage>
        <taxon>Eukaryota</taxon>
        <taxon>Viridiplantae</taxon>
        <taxon>Streptophyta</taxon>
        <taxon>Embryophyta</taxon>
        <taxon>Tracheophyta</taxon>
        <taxon>Spermatophyta</taxon>
        <taxon>Magnoliopsida</taxon>
        <taxon>eudicotyledons</taxon>
        <taxon>Gunneridae</taxon>
        <taxon>Pentapetalae</taxon>
        <taxon>rosids</taxon>
        <taxon>fabids</taxon>
        <taxon>Rosales</taxon>
        <taxon>Cannabaceae</taxon>
        <taxon>Parasponia</taxon>
    </lineage>
</organism>
<accession>A0A2P5D5D7</accession>
<dbReference type="AlphaFoldDB" id="A0A2P5D5D7"/>
<name>A0A2P5D5D7_PARAD</name>
<dbReference type="OrthoDB" id="10382994at2759"/>
<feature type="compositionally biased region" description="Basic and acidic residues" evidence="1">
    <location>
        <begin position="91"/>
        <end position="106"/>
    </location>
</feature>
<comment type="caution">
    <text evidence="2">The sequence shown here is derived from an EMBL/GenBank/DDBJ whole genome shotgun (WGS) entry which is preliminary data.</text>
</comment>
<reference evidence="3" key="1">
    <citation type="submission" date="2016-06" db="EMBL/GenBank/DDBJ databases">
        <title>Parallel loss of symbiosis genes in relatives of nitrogen-fixing non-legume Parasponia.</title>
        <authorList>
            <person name="Van Velzen R."/>
            <person name="Holmer R."/>
            <person name="Bu F."/>
            <person name="Rutten L."/>
            <person name="Van Zeijl A."/>
            <person name="Liu W."/>
            <person name="Santuari L."/>
            <person name="Cao Q."/>
            <person name="Sharma T."/>
            <person name="Shen D."/>
            <person name="Roswanjaya Y."/>
            <person name="Wardhani T."/>
            <person name="Kalhor M.S."/>
            <person name="Jansen J."/>
            <person name="Van den Hoogen J."/>
            <person name="Gungor B."/>
            <person name="Hartog M."/>
            <person name="Hontelez J."/>
            <person name="Verver J."/>
            <person name="Yang W.-C."/>
            <person name="Schijlen E."/>
            <person name="Repin R."/>
            <person name="Schilthuizen M."/>
            <person name="Schranz E."/>
            <person name="Heidstra R."/>
            <person name="Miyata K."/>
            <person name="Fedorova E."/>
            <person name="Kohlen W."/>
            <person name="Bisseling T."/>
            <person name="Smit S."/>
            <person name="Geurts R."/>
        </authorList>
    </citation>
    <scope>NUCLEOTIDE SEQUENCE [LARGE SCALE GENOMIC DNA]</scope>
    <source>
        <strain evidence="3">cv. WU1-14</strain>
    </source>
</reference>
<protein>
    <submittedName>
        <fullName evidence="2">Uncharacterized protein</fullName>
    </submittedName>
</protein>
<dbReference type="Proteomes" id="UP000237105">
    <property type="component" value="Unassembled WGS sequence"/>
</dbReference>